<comment type="catalytic activity">
    <reaction evidence="2 3">
        <text>[protein]-L-glutamate 5-O-methyl ester + H2O = L-glutamyl-[protein] + methanol + H(+)</text>
        <dbReference type="Rhea" id="RHEA:23236"/>
        <dbReference type="Rhea" id="RHEA-COMP:10208"/>
        <dbReference type="Rhea" id="RHEA-COMP:10311"/>
        <dbReference type="ChEBI" id="CHEBI:15377"/>
        <dbReference type="ChEBI" id="CHEBI:15378"/>
        <dbReference type="ChEBI" id="CHEBI:17790"/>
        <dbReference type="ChEBI" id="CHEBI:29973"/>
        <dbReference type="ChEBI" id="CHEBI:82795"/>
        <dbReference type="EC" id="3.1.1.61"/>
    </reaction>
</comment>
<feature type="active site" evidence="3 4">
    <location>
        <position position="284"/>
    </location>
</feature>
<dbReference type="CDD" id="cd16432">
    <property type="entry name" value="CheB_Rec"/>
    <property type="match status" value="1"/>
</dbReference>
<comment type="catalytic activity">
    <reaction evidence="3">
        <text>L-glutaminyl-[protein] + H2O = L-glutamyl-[protein] + NH4(+)</text>
        <dbReference type="Rhea" id="RHEA:16441"/>
        <dbReference type="Rhea" id="RHEA-COMP:10207"/>
        <dbReference type="Rhea" id="RHEA-COMP:10208"/>
        <dbReference type="ChEBI" id="CHEBI:15377"/>
        <dbReference type="ChEBI" id="CHEBI:28938"/>
        <dbReference type="ChEBI" id="CHEBI:29973"/>
        <dbReference type="ChEBI" id="CHEBI:30011"/>
        <dbReference type="EC" id="3.5.1.44"/>
    </reaction>
</comment>
<dbReference type="PANTHER" id="PTHR42872">
    <property type="entry name" value="PROTEIN-GLUTAMATE METHYLESTERASE/PROTEIN-GLUTAMINE GLUTAMINASE"/>
    <property type="match status" value="1"/>
</dbReference>
<dbReference type="SUPFAM" id="SSF52172">
    <property type="entry name" value="CheY-like"/>
    <property type="match status" value="1"/>
</dbReference>
<dbReference type="InterPro" id="IPR011006">
    <property type="entry name" value="CheY-like_superfamily"/>
</dbReference>
<feature type="active site" evidence="3 4">
    <location>
        <position position="188"/>
    </location>
</feature>
<dbReference type="Pfam" id="PF01339">
    <property type="entry name" value="CheB_methylest"/>
    <property type="match status" value="1"/>
</dbReference>
<reference evidence="8 9" key="1">
    <citation type="submission" date="2018-10" db="EMBL/GenBank/DDBJ databases">
        <title>Oceanobacillus sp. YLB-02 draft genome.</title>
        <authorList>
            <person name="Yu L."/>
        </authorList>
    </citation>
    <scope>NUCLEOTIDE SEQUENCE [LARGE SCALE GENOMIC DNA]</scope>
    <source>
        <strain evidence="8 9">YLB-02</strain>
    </source>
</reference>
<organism evidence="8 9">
    <name type="scientific">Oceanobacillus piezotolerans</name>
    <dbReference type="NCBI Taxonomy" id="2448030"/>
    <lineage>
        <taxon>Bacteria</taxon>
        <taxon>Bacillati</taxon>
        <taxon>Bacillota</taxon>
        <taxon>Bacilli</taxon>
        <taxon>Bacillales</taxon>
        <taxon>Bacillaceae</taxon>
        <taxon>Oceanobacillus</taxon>
    </lineage>
</organism>
<keyword evidence="3 5" id="KW-0597">Phosphoprotein</keyword>
<accession>A0A498DIK9</accession>
<dbReference type="GO" id="GO:0000156">
    <property type="term" value="F:phosphorelay response regulator activity"/>
    <property type="evidence" value="ECO:0007669"/>
    <property type="project" value="InterPro"/>
</dbReference>
<dbReference type="GO" id="GO:0008984">
    <property type="term" value="F:protein-glutamate methylesterase activity"/>
    <property type="evidence" value="ECO:0007669"/>
    <property type="project" value="UniProtKB-UniRule"/>
</dbReference>
<protein>
    <recommendedName>
        <fullName evidence="3">Protein-glutamate methylesterase/protein-glutamine glutaminase</fullName>
        <ecNumber evidence="3">3.1.1.61</ecNumber>
        <ecNumber evidence="3">3.5.1.44</ecNumber>
    </recommendedName>
</protein>
<keyword evidence="1 3" id="KW-0378">Hydrolase</keyword>
<comment type="domain">
    <text evidence="3">Contains a C-terminal catalytic domain, and an N-terminal region which modulates catalytic activity.</text>
</comment>
<name>A0A498DIK9_9BACI</name>
<dbReference type="PANTHER" id="PTHR42872:SF3">
    <property type="entry name" value="PROTEIN-GLUTAMATE METHYLESTERASE_PROTEIN-GLUTAMINE GLUTAMINASE 1"/>
    <property type="match status" value="1"/>
</dbReference>
<keyword evidence="3" id="KW-0963">Cytoplasm</keyword>
<evidence type="ECO:0000256" key="2">
    <source>
        <dbReference type="ARBA" id="ARBA00048267"/>
    </source>
</evidence>
<evidence type="ECO:0000313" key="8">
    <source>
        <dbReference type="EMBL" id="RLL45335.1"/>
    </source>
</evidence>
<gene>
    <name evidence="3" type="primary">cheB</name>
    <name evidence="8" type="ORF">D8M04_10805</name>
</gene>
<evidence type="ECO:0000256" key="3">
    <source>
        <dbReference type="HAMAP-Rule" id="MF_00099"/>
    </source>
</evidence>
<feature type="domain" description="CheB-type methylesterase" evidence="7">
    <location>
        <begin position="145"/>
        <end position="344"/>
    </location>
</feature>
<dbReference type="EC" id="3.1.1.61" evidence="3"/>
<dbReference type="AlphaFoldDB" id="A0A498DIK9"/>
<dbReference type="GO" id="GO:0050568">
    <property type="term" value="F:protein-glutamine glutaminase activity"/>
    <property type="evidence" value="ECO:0007669"/>
    <property type="project" value="UniProtKB-UniRule"/>
</dbReference>
<evidence type="ECO:0000259" key="6">
    <source>
        <dbReference type="PROSITE" id="PS50110"/>
    </source>
</evidence>
<proteinExistence type="inferred from homology"/>
<keyword evidence="3 4" id="KW-0145">Chemotaxis</keyword>
<evidence type="ECO:0000259" key="7">
    <source>
        <dbReference type="PROSITE" id="PS50122"/>
    </source>
</evidence>
<sequence length="348" mass="38667">MQPIRVIVIDDSAFMRKVISDILESDIRIEVVATARNGEDGLKKIQMFNPDVVTMDVHMPIMDGVTALEKIMSTAPLPVIMLTSSEEEATETIEAISKGAVDFIYKPSGPISLNIDTIREEIISKVVTASSIEISAIEKFSNENPKTYKAYDHTIIGIGSSTGGPRALQKVLSDIPKTFHSPILVVQHMPAGFTKSLADRLNGLCHLHVKEAEDGEIIRSKTVYIAPGNYHMNIEKIGTELKIHLTDKEPRNNHRPSVDVLFESIAEINKMNKIAVVLTGMGNDGSQGIKELKNKDNRASVIVESEETCIVYGMPKAAINTRCVDYIEPLYLISDRIDYLVRQYEKRM</sequence>
<dbReference type="NCBIfam" id="NF001965">
    <property type="entry name" value="PRK00742.1"/>
    <property type="match status" value="1"/>
</dbReference>
<comment type="subcellular location">
    <subcellularLocation>
        <location evidence="3">Cytoplasm</location>
    </subcellularLocation>
</comment>
<dbReference type="EC" id="3.5.1.44" evidence="3"/>
<evidence type="ECO:0000313" key="9">
    <source>
        <dbReference type="Proteomes" id="UP000270219"/>
    </source>
</evidence>
<evidence type="ECO:0000256" key="4">
    <source>
        <dbReference type="PROSITE-ProRule" id="PRU00050"/>
    </source>
</evidence>
<comment type="similarity">
    <text evidence="3">Belongs to the CheB family.</text>
</comment>
<dbReference type="GO" id="GO:0005737">
    <property type="term" value="C:cytoplasm"/>
    <property type="evidence" value="ECO:0007669"/>
    <property type="project" value="UniProtKB-SubCell"/>
</dbReference>
<dbReference type="InterPro" id="IPR035909">
    <property type="entry name" value="CheB_C"/>
</dbReference>
<dbReference type="HAMAP" id="MF_00099">
    <property type="entry name" value="CheB_chemtxs"/>
    <property type="match status" value="1"/>
</dbReference>
<feature type="active site" evidence="3 4">
    <location>
        <position position="161"/>
    </location>
</feature>
<dbReference type="Gene3D" id="3.40.50.180">
    <property type="entry name" value="Methylesterase CheB, C-terminal domain"/>
    <property type="match status" value="1"/>
</dbReference>
<dbReference type="GO" id="GO:0006935">
    <property type="term" value="P:chemotaxis"/>
    <property type="evidence" value="ECO:0007669"/>
    <property type="project" value="UniProtKB-UniRule"/>
</dbReference>
<dbReference type="RefSeq" id="WP_121522921.1">
    <property type="nucleotide sequence ID" value="NZ_RCHR01000003.1"/>
</dbReference>
<dbReference type="InterPro" id="IPR000673">
    <property type="entry name" value="Sig_transdc_resp-reg_Me-estase"/>
</dbReference>
<dbReference type="PROSITE" id="PS50122">
    <property type="entry name" value="CHEB"/>
    <property type="match status" value="1"/>
</dbReference>
<feature type="modified residue" description="4-aspartylphosphate" evidence="3 5">
    <location>
        <position position="56"/>
    </location>
</feature>
<dbReference type="EMBL" id="RCHR01000003">
    <property type="protein sequence ID" value="RLL45335.1"/>
    <property type="molecule type" value="Genomic_DNA"/>
</dbReference>
<dbReference type="Gene3D" id="3.40.50.2300">
    <property type="match status" value="1"/>
</dbReference>
<dbReference type="InterPro" id="IPR001789">
    <property type="entry name" value="Sig_transdc_resp-reg_receiver"/>
</dbReference>
<dbReference type="SUPFAM" id="SSF52738">
    <property type="entry name" value="Methylesterase CheB, C-terminal domain"/>
    <property type="match status" value="1"/>
</dbReference>
<dbReference type="Pfam" id="PF00072">
    <property type="entry name" value="Response_reg"/>
    <property type="match status" value="1"/>
</dbReference>
<comment type="caution">
    <text evidence="8">The sequence shown here is derived from an EMBL/GenBank/DDBJ whole genome shotgun (WGS) entry which is preliminary data.</text>
</comment>
<evidence type="ECO:0000256" key="1">
    <source>
        <dbReference type="ARBA" id="ARBA00022801"/>
    </source>
</evidence>
<comment type="PTM">
    <text evidence="3">Phosphorylated by CheA. Phosphorylation of the N-terminal regulatory domain activates the methylesterase activity.</text>
</comment>
<dbReference type="SMART" id="SM00448">
    <property type="entry name" value="REC"/>
    <property type="match status" value="1"/>
</dbReference>
<evidence type="ECO:0000256" key="5">
    <source>
        <dbReference type="PROSITE-ProRule" id="PRU00169"/>
    </source>
</evidence>
<comment type="function">
    <text evidence="3">Involved in chemotaxis. Part of a chemotaxis signal transduction system that modulates chemotaxis in response to various stimuli. Catalyzes the demethylation of specific methylglutamate residues introduced into the chemoreceptors (methyl-accepting chemotaxis proteins or MCP) by CheR. Also mediates the irreversible deamidation of specific glutamine residues to glutamic acid.</text>
</comment>
<dbReference type="CDD" id="cd17541">
    <property type="entry name" value="REC_CheB-like"/>
    <property type="match status" value="1"/>
</dbReference>
<dbReference type="PIRSF" id="PIRSF000876">
    <property type="entry name" value="RR_chemtxs_CheB"/>
    <property type="match status" value="1"/>
</dbReference>
<dbReference type="Proteomes" id="UP000270219">
    <property type="component" value="Unassembled WGS sequence"/>
</dbReference>
<feature type="domain" description="Response regulatory" evidence="6">
    <location>
        <begin position="5"/>
        <end position="121"/>
    </location>
</feature>
<dbReference type="PROSITE" id="PS50110">
    <property type="entry name" value="RESPONSE_REGULATORY"/>
    <property type="match status" value="1"/>
</dbReference>
<dbReference type="InterPro" id="IPR008248">
    <property type="entry name" value="CheB-like"/>
</dbReference>
<dbReference type="OrthoDB" id="9793421at2"/>
<keyword evidence="9" id="KW-1185">Reference proteome</keyword>